<dbReference type="InterPro" id="IPR051518">
    <property type="entry name" value="Sucrose_Phosphatase"/>
</dbReference>
<dbReference type="Proteomes" id="UP000239899">
    <property type="component" value="Unassembled WGS sequence"/>
</dbReference>
<dbReference type="PANTHER" id="PTHR46521">
    <property type="entry name" value="SUCROSE-PHOSPHATASE 2-RELATED"/>
    <property type="match status" value="1"/>
</dbReference>
<dbReference type="InterPro" id="IPR006379">
    <property type="entry name" value="HAD-SF_hydro_IIB"/>
</dbReference>
<keyword evidence="5" id="KW-0175">Coiled coil</keyword>
<dbReference type="STRING" id="3076.A0A2P6TY49"/>
<dbReference type="GO" id="GO:0000774">
    <property type="term" value="F:adenyl-nucleotide exchange factor activity"/>
    <property type="evidence" value="ECO:0007669"/>
    <property type="project" value="InterPro"/>
</dbReference>
<dbReference type="HAMAP" id="MF_01151">
    <property type="entry name" value="GrpE"/>
    <property type="match status" value="1"/>
</dbReference>
<protein>
    <submittedName>
        <fullName evidence="8">Sucrose-phosphate synthase</fullName>
    </submittedName>
</protein>
<feature type="compositionally biased region" description="Low complexity" evidence="6">
    <location>
        <begin position="320"/>
        <end position="332"/>
    </location>
</feature>
<dbReference type="InterPro" id="IPR013805">
    <property type="entry name" value="GrpE_CC"/>
</dbReference>
<dbReference type="InterPro" id="IPR009012">
    <property type="entry name" value="GrpE_head"/>
</dbReference>
<dbReference type="PANTHER" id="PTHR46521:SF4">
    <property type="entry name" value="SUCROSE-PHOSPHATASE 2-RELATED"/>
    <property type="match status" value="1"/>
</dbReference>
<feature type="domain" description="Sucrose phosphatase-like" evidence="7">
    <location>
        <begin position="452"/>
        <end position="710"/>
    </location>
</feature>
<feature type="region of interest" description="Disordered" evidence="6">
    <location>
        <begin position="317"/>
        <end position="340"/>
    </location>
</feature>
<dbReference type="SUPFAM" id="SSF56784">
    <property type="entry name" value="HAD-like"/>
    <property type="match status" value="1"/>
</dbReference>
<dbReference type="InterPro" id="IPR036412">
    <property type="entry name" value="HAD-like_sf"/>
</dbReference>
<dbReference type="InterPro" id="IPR000740">
    <property type="entry name" value="GrpE"/>
</dbReference>
<keyword evidence="3" id="KW-0378">Hydrolase</keyword>
<dbReference type="InterPro" id="IPR023214">
    <property type="entry name" value="HAD_sf"/>
</dbReference>
<evidence type="ECO:0000259" key="7">
    <source>
        <dbReference type="Pfam" id="PF05116"/>
    </source>
</evidence>
<dbReference type="GO" id="GO:0042803">
    <property type="term" value="F:protein homodimerization activity"/>
    <property type="evidence" value="ECO:0007669"/>
    <property type="project" value="InterPro"/>
</dbReference>
<gene>
    <name evidence="8" type="ORF">C2E21_2282</name>
</gene>
<dbReference type="SUPFAM" id="SSF58014">
    <property type="entry name" value="Coiled-coil domain of nucleotide exchange factor GrpE"/>
    <property type="match status" value="1"/>
</dbReference>
<dbReference type="AlphaFoldDB" id="A0A2P6TY49"/>
<dbReference type="InterPro" id="IPR006380">
    <property type="entry name" value="SPP-like_dom"/>
</dbReference>
<dbReference type="InterPro" id="IPR013783">
    <property type="entry name" value="Ig-like_fold"/>
</dbReference>
<dbReference type="NCBIfam" id="TIGR01484">
    <property type="entry name" value="HAD-SF-IIB"/>
    <property type="match status" value="1"/>
</dbReference>
<evidence type="ECO:0000256" key="2">
    <source>
        <dbReference type="ARBA" id="ARBA00009054"/>
    </source>
</evidence>
<dbReference type="Gene3D" id="2.60.40.10">
    <property type="entry name" value="Immunoglobulins"/>
    <property type="match status" value="1"/>
</dbReference>
<feature type="coiled-coil region" evidence="5">
    <location>
        <begin position="93"/>
        <end position="138"/>
    </location>
</feature>
<evidence type="ECO:0000256" key="3">
    <source>
        <dbReference type="ARBA" id="ARBA00022801"/>
    </source>
</evidence>
<keyword evidence="4" id="KW-0143">Chaperone</keyword>
<dbReference type="GO" id="GO:0016787">
    <property type="term" value="F:hydrolase activity"/>
    <property type="evidence" value="ECO:0007669"/>
    <property type="project" value="UniProtKB-KW"/>
</dbReference>
<proteinExistence type="inferred from homology"/>
<evidence type="ECO:0000256" key="4">
    <source>
        <dbReference type="ARBA" id="ARBA00023186"/>
    </source>
</evidence>
<keyword evidence="9" id="KW-1185">Reference proteome</keyword>
<feature type="region of interest" description="Disordered" evidence="6">
    <location>
        <begin position="60"/>
        <end position="91"/>
    </location>
</feature>
<evidence type="ECO:0000313" key="8">
    <source>
        <dbReference type="EMBL" id="PRW58992.1"/>
    </source>
</evidence>
<comment type="caution">
    <text evidence="8">The sequence shown here is derived from an EMBL/GenBank/DDBJ whole genome shotgun (WGS) entry which is preliminary data.</text>
</comment>
<name>A0A2P6TY49_CHLSO</name>
<dbReference type="CDD" id="cd00446">
    <property type="entry name" value="GrpE"/>
    <property type="match status" value="1"/>
</dbReference>
<organism evidence="8 9">
    <name type="scientific">Chlorella sorokiniana</name>
    <name type="common">Freshwater green alga</name>
    <dbReference type="NCBI Taxonomy" id="3076"/>
    <lineage>
        <taxon>Eukaryota</taxon>
        <taxon>Viridiplantae</taxon>
        <taxon>Chlorophyta</taxon>
        <taxon>core chlorophytes</taxon>
        <taxon>Trebouxiophyceae</taxon>
        <taxon>Chlorellales</taxon>
        <taxon>Chlorellaceae</taxon>
        <taxon>Chlorella clade</taxon>
        <taxon>Chlorella</taxon>
    </lineage>
</organism>
<dbReference type="Gene3D" id="2.30.22.10">
    <property type="entry name" value="Head domain of nucleotide exchange factor GrpE"/>
    <property type="match status" value="1"/>
</dbReference>
<dbReference type="EMBL" id="LHPG02000004">
    <property type="protein sequence ID" value="PRW58992.1"/>
    <property type="molecule type" value="Genomic_DNA"/>
</dbReference>
<sequence length="713" mass="76843">MLGPSVTHSALLLGRGLLEPIASGCLQRAAAPLVSALVCTSQRGGIWRFGSSALHSSAAAAAEGGAKEGEQPAAGEQASGEQAAAQEAPQLSAEECAAALAEAQTALEEEKKRAEDLKDKLLRTLADMENLRERTSRLTAETKQFAVQGLVKNLLDVADNLERAAGSIPDSDVAEGSECDRDRALQLLRSLRDGVLMTDTVLMKVLAKEGVSRFDPLGDKFDPNLHNALFEVPDATKEPGTIAVVHKRGYMLNERVVRAAERSGLQPRAAAAAHWGGRARALRVQAVSGQQRPQVQQQGLEAYRTAEQQNGALRIGPDHQQQAAAAPAAAQPGQDASRQQRLQLHYRTPWSQPLLHHSLAGGEWRGVPMQRVVSGGGWWTAANLHWDGSTVASSSSSDSSGGSNGTAPLLEFVITDGQDAWDKAPDGGNYCIATPGNWRLRDGQLAPVAMPPVCLVSDLDDTMIGDDAGTAAFRQWWHEEGVPAGGRLVYNTGRALDLFEQLLQDKGQVLPEPDMLISAIGTRIYTKRGGRWQEDEGYTAQLGRGWQLEGVREACYKALATVGKDAMHFRPPNEMSEHKVTCGVRLNVLDKVLATIRSDLQQAGIRHRLVVSGSGDWRFMDLVPAEAGKLQALEYARRTMEFEPHQTVACGDSGNDIDMLEGGHLSIIVGNAHKELLEWAATQRAAHAGEVYVAQGQRAWGILEGLQRYGFKA</sequence>
<accession>A0A2P6TY49</accession>
<reference evidence="8 9" key="1">
    <citation type="journal article" date="2018" name="Plant J.">
        <title>Genome sequences of Chlorella sorokiniana UTEX 1602 and Micractinium conductrix SAG 241.80: implications to maltose excretion by a green alga.</title>
        <authorList>
            <person name="Arriola M.B."/>
            <person name="Velmurugan N."/>
            <person name="Zhang Y."/>
            <person name="Plunkett M.H."/>
            <person name="Hondzo H."/>
            <person name="Barney B.M."/>
        </authorList>
    </citation>
    <scope>NUCLEOTIDE SEQUENCE [LARGE SCALE GENOMIC DNA]</scope>
    <source>
        <strain evidence="9">UTEX 1602</strain>
    </source>
</reference>
<dbReference type="GO" id="GO:0006457">
    <property type="term" value="P:protein folding"/>
    <property type="evidence" value="ECO:0007669"/>
    <property type="project" value="InterPro"/>
</dbReference>
<comment type="similarity">
    <text evidence="2">Belongs to the GrpE family.</text>
</comment>
<dbReference type="SUPFAM" id="SSF51064">
    <property type="entry name" value="Head domain of nucleotide exchange factor GrpE"/>
    <property type="match status" value="1"/>
</dbReference>
<dbReference type="Pfam" id="PF05116">
    <property type="entry name" value="S6PP"/>
    <property type="match status" value="1"/>
</dbReference>
<dbReference type="GO" id="GO:0051087">
    <property type="term" value="F:protein-folding chaperone binding"/>
    <property type="evidence" value="ECO:0007669"/>
    <property type="project" value="InterPro"/>
</dbReference>
<dbReference type="SFLD" id="SFLDG01140">
    <property type="entry name" value="C2.B:_Phosphomannomutase_and_P"/>
    <property type="match status" value="1"/>
</dbReference>
<evidence type="ECO:0000313" key="9">
    <source>
        <dbReference type="Proteomes" id="UP000239899"/>
    </source>
</evidence>
<evidence type="ECO:0000256" key="5">
    <source>
        <dbReference type="SAM" id="Coils"/>
    </source>
</evidence>
<comment type="subcellular location">
    <subcellularLocation>
        <location evidence="1">Mitochondrion matrix</location>
    </subcellularLocation>
</comment>
<dbReference type="PRINTS" id="PR00773">
    <property type="entry name" value="GRPEPROTEIN"/>
</dbReference>
<dbReference type="SFLD" id="SFLDS00003">
    <property type="entry name" value="Haloacid_Dehalogenase"/>
    <property type="match status" value="1"/>
</dbReference>
<dbReference type="Gene3D" id="3.90.1070.10">
    <property type="match status" value="1"/>
</dbReference>
<evidence type="ECO:0000256" key="6">
    <source>
        <dbReference type="SAM" id="MobiDB-lite"/>
    </source>
</evidence>
<evidence type="ECO:0000256" key="1">
    <source>
        <dbReference type="ARBA" id="ARBA00004305"/>
    </source>
</evidence>
<dbReference type="Gene3D" id="3.40.50.1000">
    <property type="entry name" value="HAD superfamily/HAD-like"/>
    <property type="match status" value="1"/>
</dbReference>
<dbReference type="GO" id="GO:0005759">
    <property type="term" value="C:mitochondrial matrix"/>
    <property type="evidence" value="ECO:0007669"/>
    <property type="project" value="UniProtKB-SubCell"/>
</dbReference>
<feature type="compositionally biased region" description="Low complexity" evidence="6">
    <location>
        <begin position="71"/>
        <end position="91"/>
    </location>
</feature>
<dbReference type="Pfam" id="PF01025">
    <property type="entry name" value="GrpE"/>
    <property type="match status" value="1"/>
</dbReference>
<dbReference type="FunFam" id="2.30.22.10:FF:000002">
    <property type="entry name" value="GrpE protein homolog"/>
    <property type="match status" value="1"/>
</dbReference>
<dbReference type="Gene3D" id="3.90.20.20">
    <property type="match status" value="1"/>
</dbReference>
<dbReference type="SFLD" id="SFLDG01141">
    <property type="entry name" value="C2.B.1:_Sucrose_Phosphatase_Li"/>
    <property type="match status" value="1"/>
</dbReference>
<dbReference type="OrthoDB" id="531008at2759"/>